<dbReference type="GO" id="GO:0006580">
    <property type="term" value="P:ethanolamine metabolic process"/>
    <property type="evidence" value="ECO:0007669"/>
    <property type="project" value="TreeGrafter"/>
</dbReference>
<evidence type="ECO:0000313" key="3">
    <source>
        <dbReference type="Proteomes" id="UP000557392"/>
    </source>
</evidence>
<feature type="domain" description="GP-PDE" evidence="1">
    <location>
        <begin position="1"/>
        <end position="251"/>
    </location>
</feature>
<dbReference type="Gene3D" id="3.20.20.190">
    <property type="entry name" value="Phosphatidylinositol (PI) phosphodiesterase"/>
    <property type="match status" value="1"/>
</dbReference>
<keyword evidence="3" id="KW-1185">Reference proteome</keyword>
<dbReference type="InterPro" id="IPR032160">
    <property type="entry name" value="DUF4996"/>
</dbReference>
<dbReference type="GO" id="GO:0070291">
    <property type="term" value="P:N-acylethanolamine metabolic process"/>
    <property type="evidence" value="ECO:0007669"/>
    <property type="project" value="TreeGrafter"/>
</dbReference>
<organism evidence="2 3">
    <name type="scientific">Sphingomonas kyeonggiensis</name>
    <dbReference type="NCBI Taxonomy" id="1268553"/>
    <lineage>
        <taxon>Bacteria</taxon>
        <taxon>Pseudomonadati</taxon>
        <taxon>Pseudomonadota</taxon>
        <taxon>Alphaproteobacteria</taxon>
        <taxon>Sphingomonadales</taxon>
        <taxon>Sphingomonadaceae</taxon>
        <taxon>Sphingomonas</taxon>
    </lineage>
</organism>
<dbReference type="AlphaFoldDB" id="A0A7W6JYG8"/>
<dbReference type="Pfam" id="PF16387">
    <property type="entry name" value="DUF4996"/>
    <property type="match status" value="1"/>
</dbReference>
<dbReference type="PANTHER" id="PTHR46320">
    <property type="entry name" value="GLYCEROPHOSPHODIESTER PHOSPHODIESTERASE 1"/>
    <property type="match status" value="1"/>
</dbReference>
<dbReference type="InterPro" id="IPR017946">
    <property type="entry name" value="PLC-like_Pdiesterase_TIM-brl"/>
</dbReference>
<gene>
    <name evidence="2" type="ORF">GGR46_004317</name>
</gene>
<accession>A0A7W6JYG8</accession>
<sequence length="267" mass="29722">MIVAHRGCWQKTSENSIDAIEACIDAGIDMVELDVRLTRDNVLVLMHDATVDRMTDGKGKVSDLDWAQLRKLHLREGKGGSTPLTDRRIPNFEEALRAAKDRILINLDPKSRLSPAMLAMVDKAGRRSQLLFKADAPAALLIEEGPWLRDVRFQPILRQPQIQADPTAAIAAYDPIHPVSYEIDVKERAFAPLVTPPIRERCARYWVNSLAGRAYDDKVALADPDSVWGQLIAIGVDAIQTDEPVALKAYLQRSHAATHHCEPRSTP</sequence>
<dbReference type="Pfam" id="PF03009">
    <property type="entry name" value="GDPD"/>
    <property type="match status" value="1"/>
</dbReference>
<proteinExistence type="predicted"/>
<reference evidence="2 3" key="1">
    <citation type="submission" date="2020-08" db="EMBL/GenBank/DDBJ databases">
        <title>Genomic Encyclopedia of Type Strains, Phase IV (KMG-IV): sequencing the most valuable type-strain genomes for metagenomic binning, comparative biology and taxonomic classification.</title>
        <authorList>
            <person name="Goeker M."/>
        </authorList>
    </citation>
    <scope>NUCLEOTIDE SEQUENCE [LARGE SCALE GENOMIC DNA]</scope>
    <source>
        <strain evidence="2 3">DSM 101806</strain>
    </source>
</reference>
<dbReference type="SUPFAM" id="SSF51695">
    <property type="entry name" value="PLC-like phosphodiesterases"/>
    <property type="match status" value="1"/>
</dbReference>
<dbReference type="InterPro" id="IPR030395">
    <property type="entry name" value="GP_PDE_dom"/>
</dbReference>
<keyword evidence="2" id="KW-0378">Hydrolase</keyword>
<dbReference type="EC" id="3.1.4.46" evidence="2"/>
<dbReference type="PROSITE" id="PS51704">
    <property type="entry name" value="GP_PDE"/>
    <property type="match status" value="1"/>
</dbReference>
<dbReference type="EMBL" id="JACIEH010000003">
    <property type="protein sequence ID" value="MBB4100745.1"/>
    <property type="molecule type" value="Genomic_DNA"/>
</dbReference>
<name>A0A7W6JYG8_9SPHN</name>
<dbReference type="CDD" id="cd08566">
    <property type="entry name" value="GDPD_AtGDE_like"/>
    <property type="match status" value="1"/>
</dbReference>
<dbReference type="GO" id="GO:0008889">
    <property type="term" value="F:glycerophosphodiester phosphodiesterase activity"/>
    <property type="evidence" value="ECO:0007669"/>
    <property type="project" value="UniProtKB-EC"/>
</dbReference>
<comment type="caution">
    <text evidence="2">The sequence shown here is derived from an EMBL/GenBank/DDBJ whole genome shotgun (WGS) entry which is preliminary data.</text>
</comment>
<evidence type="ECO:0000313" key="2">
    <source>
        <dbReference type="EMBL" id="MBB4100745.1"/>
    </source>
</evidence>
<evidence type="ECO:0000259" key="1">
    <source>
        <dbReference type="PROSITE" id="PS51704"/>
    </source>
</evidence>
<dbReference type="GO" id="GO:0006644">
    <property type="term" value="P:phospholipid metabolic process"/>
    <property type="evidence" value="ECO:0007669"/>
    <property type="project" value="TreeGrafter"/>
</dbReference>
<dbReference type="GO" id="GO:0005886">
    <property type="term" value="C:plasma membrane"/>
    <property type="evidence" value="ECO:0007669"/>
    <property type="project" value="TreeGrafter"/>
</dbReference>
<dbReference type="Proteomes" id="UP000557392">
    <property type="component" value="Unassembled WGS sequence"/>
</dbReference>
<dbReference type="RefSeq" id="WP_184000022.1">
    <property type="nucleotide sequence ID" value="NZ_JACIEH010000003.1"/>
</dbReference>
<protein>
    <submittedName>
        <fullName evidence="2">Glycerophosphoryl diester phosphodiesterase</fullName>
        <ecNumber evidence="2">3.1.4.46</ecNumber>
    </submittedName>
</protein>
<dbReference type="PANTHER" id="PTHR46320:SF1">
    <property type="entry name" value="GLYCEROPHOSPHODIESTER PHOSPHODIESTERASE 1"/>
    <property type="match status" value="1"/>
</dbReference>